<sequence length="293" mass="31956">MAQIVSSFCSSHAPMMLAATDAADSEQSQRFFAGVARAAEQARLSGAQAVVIVSNEHFTNFFLENFPQICIGVGESHVAPVERWLGLEPGNIPGHPQLGSDIAEGLLTRGFDPSFSHQLRLDHGVVSVYHQLSKAIDIPLIPILQNCAVPPMQPLRRCYEMGAALRLAIEASTSVEKVALVGTGGISHWVGHERSGEIDVDFDAWFLERFTLGDFEEIFQLTDEQLEEAGNGAHEIRSWVTVAGAFPERTPEILSYEAIKPWLTGMAVASFDRTFKSSHDLLTAGGIRGAHFE</sequence>
<feature type="domain" description="Extradiol ring-cleavage dioxygenase class III enzyme subunit B" evidence="1">
    <location>
        <begin position="8"/>
        <end position="254"/>
    </location>
</feature>
<reference evidence="2" key="1">
    <citation type="submission" date="2022-12" db="EMBL/GenBank/DDBJ databases">
        <authorList>
            <person name="Krivoruchko A.V."/>
            <person name="Elkin A."/>
        </authorList>
    </citation>
    <scope>NUCLEOTIDE SEQUENCE</scope>
    <source>
        <strain evidence="2">IEGM 249</strain>
    </source>
</reference>
<dbReference type="RefSeq" id="WP_269591950.1">
    <property type="nucleotide sequence ID" value="NZ_CP130954.1"/>
</dbReference>
<proteinExistence type="predicted"/>
<evidence type="ECO:0000313" key="2">
    <source>
        <dbReference type="EMBL" id="MCZ4587597.1"/>
    </source>
</evidence>
<evidence type="ECO:0000313" key="4">
    <source>
        <dbReference type="Proteomes" id="UP001066327"/>
    </source>
</evidence>
<organism evidence="3 5">
    <name type="scientific">Rhodococcus opacus</name>
    <name type="common">Nocardia opaca</name>
    <dbReference type="NCBI Taxonomy" id="37919"/>
    <lineage>
        <taxon>Bacteria</taxon>
        <taxon>Bacillati</taxon>
        <taxon>Actinomycetota</taxon>
        <taxon>Actinomycetes</taxon>
        <taxon>Mycobacteriales</taxon>
        <taxon>Nocardiaceae</taxon>
        <taxon>Rhodococcus</taxon>
    </lineage>
</organism>
<dbReference type="AlphaFoldDB" id="A0AAX3YSC3"/>
<dbReference type="Proteomes" id="UP001066327">
    <property type="component" value="Unassembled WGS sequence"/>
</dbReference>
<gene>
    <name evidence="2" type="ORF">O4328_28580</name>
    <name evidence="3" type="ORF">Q5707_37680</name>
</gene>
<dbReference type="CDD" id="cd07359">
    <property type="entry name" value="PCA_45_Doxase_B_like"/>
    <property type="match status" value="1"/>
</dbReference>
<dbReference type="Pfam" id="PF02900">
    <property type="entry name" value="LigB"/>
    <property type="match status" value="1"/>
</dbReference>
<reference evidence="3" key="2">
    <citation type="submission" date="2023-07" db="EMBL/GenBank/DDBJ databases">
        <title>Genomic analysis of Rhodococcus opacus VOC-14 with glycol ethers degradation activity.</title>
        <authorList>
            <person name="Narkevich D.A."/>
            <person name="Hlushen A.M."/>
            <person name="Akhremchuk A.E."/>
            <person name="Sikolenko M.A."/>
            <person name="Valentovich L.N."/>
        </authorList>
    </citation>
    <scope>NUCLEOTIDE SEQUENCE</scope>
    <source>
        <strain evidence="3">VOC-14</strain>
        <plasmid evidence="3">pRho-VOC14-C342</plasmid>
    </source>
</reference>
<dbReference type="Proteomes" id="UP001231166">
    <property type="component" value="Plasmid pRho-VOC14-C342"/>
</dbReference>
<dbReference type="SUPFAM" id="SSF53213">
    <property type="entry name" value="LigB-like"/>
    <property type="match status" value="1"/>
</dbReference>
<evidence type="ECO:0000259" key="1">
    <source>
        <dbReference type="Pfam" id="PF02900"/>
    </source>
</evidence>
<protein>
    <recommendedName>
        <fullName evidence="1">Extradiol ring-cleavage dioxygenase class III enzyme subunit B domain-containing protein</fullName>
    </recommendedName>
</protein>
<name>A0AAX3YSC3_RHOOP</name>
<dbReference type="GO" id="GO:0008198">
    <property type="term" value="F:ferrous iron binding"/>
    <property type="evidence" value="ECO:0007669"/>
    <property type="project" value="InterPro"/>
</dbReference>
<dbReference type="Gene3D" id="3.40.830.10">
    <property type="entry name" value="LigB-like"/>
    <property type="match status" value="1"/>
</dbReference>
<keyword evidence="3" id="KW-0614">Plasmid</keyword>
<geneLocation type="plasmid" evidence="3 5">
    <name>pRho-VOC14-C342</name>
</geneLocation>
<evidence type="ECO:0000313" key="5">
    <source>
        <dbReference type="Proteomes" id="UP001231166"/>
    </source>
</evidence>
<dbReference type="EMBL" id="JAPWIS010000017">
    <property type="protein sequence ID" value="MCZ4587597.1"/>
    <property type="molecule type" value="Genomic_DNA"/>
</dbReference>
<dbReference type="GO" id="GO:0016702">
    <property type="term" value="F:oxidoreductase activity, acting on single donors with incorporation of molecular oxygen, incorporation of two atoms of oxygen"/>
    <property type="evidence" value="ECO:0007669"/>
    <property type="project" value="UniProtKB-ARBA"/>
</dbReference>
<accession>A0AAX3YSC3</accession>
<dbReference type="EMBL" id="CP130954">
    <property type="protein sequence ID" value="WLF51405.1"/>
    <property type="molecule type" value="Genomic_DNA"/>
</dbReference>
<evidence type="ECO:0000313" key="3">
    <source>
        <dbReference type="EMBL" id="WLF51405.1"/>
    </source>
</evidence>
<dbReference type="InterPro" id="IPR004183">
    <property type="entry name" value="Xdiol_dOase_suB"/>
</dbReference>
<keyword evidence="4" id="KW-1185">Reference proteome</keyword>